<name>A0A2T6GS84_9PSED</name>
<organism evidence="1 2">
    <name type="scientific">Pseudomonas protegens</name>
    <dbReference type="NCBI Taxonomy" id="380021"/>
    <lineage>
        <taxon>Bacteria</taxon>
        <taxon>Pseudomonadati</taxon>
        <taxon>Pseudomonadota</taxon>
        <taxon>Gammaproteobacteria</taxon>
        <taxon>Pseudomonadales</taxon>
        <taxon>Pseudomonadaceae</taxon>
        <taxon>Pseudomonas</taxon>
    </lineage>
</organism>
<sequence>MTRLVQWSAMPHQLALNCPQCGAQARFDFVVSRPIARKVDVPFFAAHPLLDYRQEQDSCGHYRHYALYFPGLHGDPTHSLGPLPEGYLASHWQCSPYWYRDHGLDLGSLACEHCRYSARHTLNWPSEAYFSVAYKGQMLWAFNRESALALHDYLESAQRDPGGYPWRSFLLHIPGAFKHRKARQPLTRLLKRLLMLG</sequence>
<dbReference type="RefSeq" id="WP_108543389.1">
    <property type="nucleotide sequence ID" value="NZ_PYJM01000001.1"/>
</dbReference>
<dbReference type="EMBL" id="PYJM01000001">
    <property type="protein sequence ID" value="PUA47013.1"/>
    <property type="molecule type" value="Genomic_DNA"/>
</dbReference>
<proteinExistence type="predicted"/>
<evidence type="ECO:0000313" key="1">
    <source>
        <dbReference type="EMBL" id="PUA47013.1"/>
    </source>
</evidence>
<gene>
    <name evidence="1" type="ORF">C5U62_03270</name>
</gene>
<reference evidence="1 2" key="1">
    <citation type="submission" date="2018-03" db="EMBL/GenBank/DDBJ databases">
        <title>Draft genome sequence of the plant growth promoting rhizobacterium Pseudomonas protegens strain BNJ-SS-45 isolated from wheat (Triticum aestivum) rhizosphere.</title>
        <authorList>
            <person name="Bajpai A."/>
            <person name="Shende K."/>
            <person name="Meena N."/>
            <person name="Upadhyayula S.R."/>
            <person name="Suravajhala P."/>
            <person name="Medicherla K.M."/>
            <person name="Johri B.N."/>
        </authorList>
    </citation>
    <scope>NUCLEOTIDE SEQUENCE [LARGE SCALE GENOMIC DNA]</scope>
    <source>
        <strain evidence="1 2">BNJ-SS-45</strain>
    </source>
</reference>
<accession>A0A2T6GS84</accession>
<comment type="caution">
    <text evidence="1">The sequence shown here is derived from an EMBL/GenBank/DDBJ whole genome shotgun (WGS) entry which is preliminary data.</text>
</comment>
<dbReference type="Proteomes" id="UP000244178">
    <property type="component" value="Unassembled WGS sequence"/>
</dbReference>
<evidence type="ECO:0000313" key="2">
    <source>
        <dbReference type="Proteomes" id="UP000244178"/>
    </source>
</evidence>
<protein>
    <submittedName>
        <fullName evidence="1">Uncharacterized protein</fullName>
    </submittedName>
</protein>
<dbReference type="AlphaFoldDB" id="A0A2T6GS84"/>